<gene>
    <name evidence="1" type="ORF">Vadar_000376</name>
</gene>
<evidence type="ECO:0000313" key="1">
    <source>
        <dbReference type="EMBL" id="KAH7842004.1"/>
    </source>
</evidence>
<evidence type="ECO:0000313" key="2">
    <source>
        <dbReference type="Proteomes" id="UP000828048"/>
    </source>
</evidence>
<reference evidence="1 2" key="1">
    <citation type="journal article" date="2021" name="Hortic Res">
        <title>High-quality reference genome and annotation aids understanding of berry development for evergreen blueberry (Vaccinium darrowii).</title>
        <authorList>
            <person name="Yu J."/>
            <person name="Hulse-Kemp A.M."/>
            <person name="Babiker E."/>
            <person name="Staton M."/>
        </authorList>
    </citation>
    <scope>NUCLEOTIDE SEQUENCE [LARGE SCALE GENOMIC DNA]</scope>
    <source>
        <strain evidence="2">cv. NJ 8807/NJ 8810</strain>
        <tissue evidence="1">Young leaf</tissue>
    </source>
</reference>
<dbReference type="EMBL" id="CM037151">
    <property type="protein sequence ID" value="KAH7842004.1"/>
    <property type="molecule type" value="Genomic_DNA"/>
</dbReference>
<protein>
    <submittedName>
        <fullName evidence="1">Uncharacterized protein</fullName>
    </submittedName>
</protein>
<keyword evidence="2" id="KW-1185">Reference proteome</keyword>
<dbReference type="Proteomes" id="UP000828048">
    <property type="component" value="Chromosome 1"/>
</dbReference>
<name>A0ACB7XMH5_9ERIC</name>
<proteinExistence type="predicted"/>
<organism evidence="1 2">
    <name type="scientific">Vaccinium darrowii</name>
    <dbReference type="NCBI Taxonomy" id="229202"/>
    <lineage>
        <taxon>Eukaryota</taxon>
        <taxon>Viridiplantae</taxon>
        <taxon>Streptophyta</taxon>
        <taxon>Embryophyta</taxon>
        <taxon>Tracheophyta</taxon>
        <taxon>Spermatophyta</taxon>
        <taxon>Magnoliopsida</taxon>
        <taxon>eudicotyledons</taxon>
        <taxon>Gunneridae</taxon>
        <taxon>Pentapetalae</taxon>
        <taxon>asterids</taxon>
        <taxon>Ericales</taxon>
        <taxon>Ericaceae</taxon>
        <taxon>Vaccinioideae</taxon>
        <taxon>Vaccinieae</taxon>
        <taxon>Vaccinium</taxon>
    </lineage>
</organism>
<comment type="caution">
    <text evidence="1">The sequence shown here is derived from an EMBL/GenBank/DDBJ whole genome shotgun (WGS) entry which is preliminary data.</text>
</comment>
<sequence>MQNVGIPSRELILYARLNSYLNFEISRPCLTVLCFNSGSPACVFGPLATEKIAWPELLGQGAGDAMRKIKEDMPEAVIEVLTLPCMYTLELRPNRVRLIIDGPGKVVRTPEVG</sequence>
<accession>A0ACB7XMH5</accession>